<proteinExistence type="predicted"/>
<dbReference type="GO" id="GO:0016491">
    <property type="term" value="F:oxidoreductase activity"/>
    <property type="evidence" value="ECO:0007669"/>
    <property type="project" value="UniProtKB-KW"/>
</dbReference>
<sequence>MKKRQFGNSDLLVSSVGLGIMGMSPGMYGYTNDEDSIRTIHHALDLDVTLLDTADIYGNGHNERLLGKALKDRREKAIVATKFGFGPNYASVHGDPGYVKKAIDKSLQRLDMDYVDIYYLHRVDPSVPIEETVGAMSDLVKAGKVRYIGICEASADTIQRANAVYPITAVQSEYSLWSREVEDEIMPTIKALGITFVAYSPLGRGFLSGKLNQFKDLASDDIRRSFPRFQGENFKKNMELAEEIKKIATEKQVTPSQLALAWTLAKGVLPIPGTKHQQYLEENIAALEVKLTSKDLARIESASPKNVASGERMPEDGLKGVNL</sequence>
<dbReference type="SUPFAM" id="SSF51430">
    <property type="entry name" value="NAD(P)-linked oxidoreductase"/>
    <property type="match status" value="1"/>
</dbReference>
<gene>
    <name evidence="4" type="ORF">KD144_05685</name>
</gene>
<organism evidence="4">
    <name type="scientific">Niallia circulans</name>
    <name type="common">Bacillus circulans</name>
    <dbReference type="NCBI Taxonomy" id="1397"/>
    <lineage>
        <taxon>Bacteria</taxon>
        <taxon>Bacillati</taxon>
        <taxon>Bacillota</taxon>
        <taxon>Bacilli</taxon>
        <taxon>Bacillales</taxon>
        <taxon>Bacillaceae</taxon>
        <taxon>Niallia</taxon>
    </lineage>
</organism>
<name>A0A941JKP8_NIACI</name>
<dbReference type="EMBL" id="JAGTPX010000004">
    <property type="protein sequence ID" value="MBR8669028.1"/>
    <property type="molecule type" value="Genomic_DNA"/>
</dbReference>
<accession>A0A941JKP8</accession>
<comment type="caution">
    <text evidence="4">The sequence shown here is derived from an EMBL/GenBank/DDBJ whole genome shotgun (WGS) entry which is preliminary data.</text>
</comment>
<protein>
    <submittedName>
        <fullName evidence="4">Aldo/keto reductase</fullName>
    </submittedName>
</protein>
<dbReference type="RefSeq" id="WP_212117718.1">
    <property type="nucleotide sequence ID" value="NZ_JAGTPX020000004.1"/>
</dbReference>
<evidence type="ECO:0000256" key="1">
    <source>
        <dbReference type="ARBA" id="ARBA00023002"/>
    </source>
</evidence>
<dbReference type="CDD" id="cd19076">
    <property type="entry name" value="AKR_AKR13A_13D"/>
    <property type="match status" value="1"/>
</dbReference>
<keyword evidence="1" id="KW-0560">Oxidoreductase</keyword>
<dbReference type="InterPro" id="IPR050791">
    <property type="entry name" value="Aldo-Keto_reductase"/>
</dbReference>
<evidence type="ECO:0000313" key="4">
    <source>
        <dbReference type="EMBL" id="MBR8669028.1"/>
    </source>
</evidence>
<dbReference type="InterPro" id="IPR023210">
    <property type="entry name" value="NADP_OxRdtase_dom"/>
</dbReference>
<dbReference type="InterPro" id="IPR036812">
    <property type="entry name" value="NAD(P)_OxRdtase_dom_sf"/>
</dbReference>
<feature type="compositionally biased region" description="Basic and acidic residues" evidence="2">
    <location>
        <begin position="312"/>
        <end position="323"/>
    </location>
</feature>
<dbReference type="AlphaFoldDB" id="A0A941JKP8"/>
<dbReference type="PRINTS" id="PR00069">
    <property type="entry name" value="ALDKETRDTASE"/>
</dbReference>
<dbReference type="PANTHER" id="PTHR43625:SF40">
    <property type="entry name" value="ALDO-KETO REDUCTASE YAKC [NADP(+)]"/>
    <property type="match status" value="1"/>
</dbReference>
<reference evidence="4" key="1">
    <citation type="submission" date="2021-04" db="EMBL/GenBank/DDBJ databases">
        <title>Genomic analysis of electroactive and textile dye degrading Bacillus circulans strain: DC10 isolated from constructed wetland-microbial fuel cells treating textile dye wastewaters.</title>
        <authorList>
            <person name="Patel D.U."/>
            <person name="Desai C.R."/>
        </authorList>
    </citation>
    <scope>NUCLEOTIDE SEQUENCE</scope>
    <source>
        <strain evidence="4">DC10</strain>
    </source>
</reference>
<dbReference type="InterPro" id="IPR020471">
    <property type="entry name" value="AKR"/>
</dbReference>
<evidence type="ECO:0000259" key="3">
    <source>
        <dbReference type="Pfam" id="PF00248"/>
    </source>
</evidence>
<feature type="domain" description="NADP-dependent oxidoreductase" evidence="3">
    <location>
        <begin position="16"/>
        <end position="302"/>
    </location>
</feature>
<dbReference type="GO" id="GO:0005737">
    <property type="term" value="C:cytoplasm"/>
    <property type="evidence" value="ECO:0007669"/>
    <property type="project" value="TreeGrafter"/>
</dbReference>
<feature type="region of interest" description="Disordered" evidence="2">
    <location>
        <begin position="302"/>
        <end position="323"/>
    </location>
</feature>
<evidence type="ECO:0000256" key="2">
    <source>
        <dbReference type="SAM" id="MobiDB-lite"/>
    </source>
</evidence>
<dbReference type="Pfam" id="PF00248">
    <property type="entry name" value="Aldo_ket_red"/>
    <property type="match status" value="1"/>
</dbReference>
<dbReference type="Gene3D" id="3.20.20.100">
    <property type="entry name" value="NADP-dependent oxidoreductase domain"/>
    <property type="match status" value="1"/>
</dbReference>
<dbReference type="PANTHER" id="PTHR43625">
    <property type="entry name" value="AFLATOXIN B1 ALDEHYDE REDUCTASE"/>
    <property type="match status" value="1"/>
</dbReference>